<organism evidence="1">
    <name type="scientific">Rhizophora mucronata</name>
    <name type="common">Asiatic mangrove</name>
    <dbReference type="NCBI Taxonomy" id="61149"/>
    <lineage>
        <taxon>Eukaryota</taxon>
        <taxon>Viridiplantae</taxon>
        <taxon>Streptophyta</taxon>
        <taxon>Embryophyta</taxon>
        <taxon>Tracheophyta</taxon>
        <taxon>Spermatophyta</taxon>
        <taxon>Magnoliopsida</taxon>
        <taxon>eudicotyledons</taxon>
        <taxon>Gunneridae</taxon>
        <taxon>Pentapetalae</taxon>
        <taxon>rosids</taxon>
        <taxon>fabids</taxon>
        <taxon>Malpighiales</taxon>
        <taxon>Rhizophoraceae</taxon>
        <taxon>Rhizophora</taxon>
    </lineage>
</organism>
<proteinExistence type="predicted"/>
<name>A0A2P2PF60_RHIMU</name>
<reference evidence="1" key="1">
    <citation type="submission" date="2018-02" db="EMBL/GenBank/DDBJ databases">
        <title>Rhizophora mucronata_Transcriptome.</title>
        <authorList>
            <person name="Meera S.P."/>
            <person name="Sreeshan A."/>
            <person name="Augustine A."/>
        </authorList>
    </citation>
    <scope>NUCLEOTIDE SEQUENCE</scope>
    <source>
        <tissue evidence="1">Leaf</tissue>
    </source>
</reference>
<protein>
    <submittedName>
        <fullName evidence="1">Uncharacterized protein</fullName>
    </submittedName>
</protein>
<sequence>MGITYFVMEFYSMLLV</sequence>
<accession>A0A2P2PF60</accession>
<dbReference type="AlphaFoldDB" id="A0A2P2PF60"/>
<dbReference type="EMBL" id="GGEC01072881">
    <property type="protein sequence ID" value="MBX53365.1"/>
    <property type="molecule type" value="Transcribed_RNA"/>
</dbReference>
<evidence type="ECO:0000313" key="1">
    <source>
        <dbReference type="EMBL" id="MBX53365.1"/>
    </source>
</evidence>